<dbReference type="InterPro" id="IPR010699">
    <property type="entry name" value="DUF1275"/>
</dbReference>
<dbReference type="Proteomes" id="UP000270046">
    <property type="component" value="Chromosome"/>
</dbReference>
<evidence type="ECO:0000256" key="1">
    <source>
        <dbReference type="SAM" id="Phobius"/>
    </source>
</evidence>
<dbReference type="EMBL" id="CP032869">
    <property type="protein sequence ID" value="AYL95400.1"/>
    <property type="molecule type" value="Genomic_DNA"/>
</dbReference>
<accession>A0A494VQA1</accession>
<feature type="transmembrane region" description="Helical" evidence="1">
    <location>
        <begin position="177"/>
        <end position="194"/>
    </location>
</feature>
<gene>
    <name evidence="2" type="ORF">HYN43_008890</name>
</gene>
<keyword evidence="1" id="KW-1133">Transmembrane helix</keyword>
<feature type="transmembrane region" description="Helical" evidence="1">
    <location>
        <begin position="56"/>
        <end position="74"/>
    </location>
</feature>
<sequence>MEESKKIGQLTLVLAAVAGYCDTVTFVTADTIFSAHVTGNFVVFAYQVINAQDANAWIKLITFPTFILSVMAGGRAAADLNGGRNLLLIEGLVLLAAGISWWLLNIFFRQPPGIYPLVMCVVVAMGLQNAFNKLFAREIYGPTTMMTGNVTQASLDFGNLLKYRFKDLQSRQNIRKGLVLIGGFLIGCILGALLGKAFGFGTVALAGITVIICYRYTAA</sequence>
<reference evidence="2 3" key="1">
    <citation type="submission" date="2018-10" db="EMBL/GenBank/DDBJ databases">
        <title>Genome sequencing of Mucilaginibacter sp. HYN0043.</title>
        <authorList>
            <person name="Kim M."/>
            <person name="Yi H."/>
        </authorList>
    </citation>
    <scope>NUCLEOTIDE SEQUENCE [LARGE SCALE GENOMIC DNA]</scope>
    <source>
        <strain evidence="2 3">HYN0043</strain>
    </source>
</reference>
<keyword evidence="1" id="KW-0812">Transmembrane</keyword>
<feature type="transmembrane region" description="Helical" evidence="1">
    <location>
        <begin position="200"/>
        <end position="217"/>
    </location>
</feature>
<keyword evidence="3" id="KW-1185">Reference proteome</keyword>
<dbReference type="AlphaFoldDB" id="A0A494VQA1"/>
<dbReference type="KEGG" id="muh:HYN43_008890"/>
<dbReference type="Pfam" id="PF06912">
    <property type="entry name" value="DUF1275"/>
    <property type="match status" value="1"/>
</dbReference>
<dbReference type="PANTHER" id="PTHR37314:SF5">
    <property type="entry name" value="SLR0142 PROTEIN"/>
    <property type="match status" value="1"/>
</dbReference>
<organism evidence="2 3">
    <name type="scientific">Mucilaginibacter celer</name>
    <dbReference type="NCBI Taxonomy" id="2305508"/>
    <lineage>
        <taxon>Bacteria</taxon>
        <taxon>Pseudomonadati</taxon>
        <taxon>Bacteroidota</taxon>
        <taxon>Sphingobacteriia</taxon>
        <taxon>Sphingobacteriales</taxon>
        <taxon>Sphingobacteriaceae</taxon>
        <taxon>Mucilaginibacter</taxon>
    </lineage>
</organism>
<dbReference type="RefSeq" id="WP_119411361.1">
    <property type="nucleotide sequence ID" value="NZ_CP032869.1"/>
</dbReference>
<dbReference type="OrthoDB" id="5125627at2"/>
<name>A0A494VQA1_9SPHI</name>
<feature type="transmembrane region" description="Helical" evidence="1">
    <location>
        <begin position="114"/>
        <end position="131"/>
    </location>
</feature>
<evidence type="ECO:0000313" key="3">
    <source>
        <dbReference type="Proteomes" id="UP000270046"/>
    </source>
</evidence>
<proteinExistence type="predicted"/>
<keyword evidence="1" id="KW-0472">Membrane</keyword>
<evidence type="ECO:0000313" key="2">
    <source>
        <dbReference type="EMBL" id="AYL95400.1"/>
    </source>
</evidence>
<protein>
    <submittedName>
        <fullName evidence="2">DUF1275 domain-containing protein</fullName>
    </submittedName>
</protein>
<feature type="transmembrane region" description="Helical" evidence="1">
    <location>
        <begin position="86"/>
        <end position="108"/>
    </location>
</feature>
<dbReference type="PANTHER" id="PTHR37314">
    <property type="entry name" value="SLR0142 PROTEIN"/>
    <property type="match status" value="1"/>
</dbReference>
<feature type="transmembrane region" description="Helical" evidence="1">
    <location>
        <begin position="12"/>
        <end position="36"/>
    </location>
</feature>